<name>A0A2S9J3Q4_9SPHI</name>
<dbReference type="SUPFAM" id="SSF89392">
    <property type="entry name" value="Prokaryotic lipoproteins and lipoprotein localization factors"/>
    <property type="match status" value="1"/>
</dbReference>
<gene>
    <name evidence="3" type="ORF">C5745_11250</name>
</gene>
<dbReference type="AlphaFoldDB" id="A0A2S9J3Q4"/>
<dbReference type="EMBL" id="PVBQ01000007">
    <property type="protein sequence ID" value="PRD47382.1"/>
    <property type="molecule type" value="Genomic_DNA"/>
</dbReference>
<proteinExistence type="predicted"/>
<dbReference type="PANTHER" id="PTHR35869:SF1">
    <property type="entry name" value="OUTER-MEMBRANE LIPOPROTEIN CARRIER PROTEIN"/>
    <property type="match status" value="1"/>
</dbReference>
<keyword evidence="3" id="KW-0449">Lipoprotein</keyword>
<protein>
    <submittedName>
        <fullName evidence="3">Outer membrane lipoprotein carrier protein LolA</fullName>
    </submittedName>
</protein>
<evidence type="ECO:0000313" key="4">
    <source>
        <dbReference type="Proteomes" id="UP000239711"/>
    </source>
</evidence>
<comment type="caution">
    <text evidence="3">The sequence shown here is derived from an EMBL/GenBank/DDBJ whole genome shotgun (WGS) entry which is preliminary data.</text>
</comment>
<dbReference type="Proteomes" id="UP000239711">
    <property type="component" value="Unassembled WGS sequence"/>
</dbReference>
<dbReference type="PANTHER" id="PTHR35869">
    <property type="entry name" value="OUTER-MEMBRANE LIPOPROTEIN CARRIER PROTEIN"/>
    <property type="match status" value="1"/>
</dbReference>
<reference evidence="3 4" key="1">
    <citation type="submission" date="2018-02" db="EMBL/GenBank/DDBJ databases">
        <title>The draft genome of Sphingobacterium sp. 5JN-11.</title>
        <authorList>
            <person name="Liu L."/>
            <person name="Li L."/>
            <person name="Liang L."/>
            <person name="Zhang X."/>
            <person name="Wang T."/>
        </authorList>
    </citation>
    <scope>NUCLEOTIDE SEQUENCE [LARGE SCALE GENOMIC DNA]</scope>
    <source>
        <strain evidence="3 4">5JN-11</strain>
    </source>
</reference>
<dbReference type="InterPro" id="IPR004564">
    <property type="entry name" value="OM_lipoprot_carrier_LolA-like"/>
</dbReference>
<dbReference type="Pfam" id="PF03548">
    <property type="entry name" value="LolA"/>
    <property type="match status" value="1"/>
</dbReference>
<organism evidence="3 4">
    <name type="scientific">Sphingobacterium haloxyli</name>
    <dbReference type="NCBI Taxonomy" id="2100533"/>
    <lineage>
        <taxon>Bacteria</taxon>
        <taxon>Pseudomonadati</taxon>
        <taxon>Bacteroidota</taxon>
        <taxon>Sphingobacteriia</taxon>
        <taxon>Sphingobacteriales</taxon>
        <taxon>Sphingobacteriaceae</taxon>
        <taxon>Sphingobacterium</taxon>
    </lineage>
</organism>
<feature type="signal peptide" evidence="2">
    <location>
        <begin position="1"/>
        <end position="18"/>
    </location>
</feature>
<keyword evidence="4" id="KW-1185">Reference proteome</keyword>
<dbReference type="Gene3D" id="2.50.20.10">
    <property type="entry name" value="Lipoprotein localisation LolA/LolB/LppX"/>
    <property type="match status" value="1"/>
</dbReference>
<feature type="chain" id="PRO_5015646395" evidence="2">
    <location>
        <begin position="19"/>
        <end position="214"/>
    </location>
</feature>
<evidence type="ECO:0000256" key="2">
    <source>
        <dbReference type="SAM" id="SignalP"/>
    </source>
</evidence>
<keyword evidence="1 2" id="KW-0732">Signal</keyword>
<accession>A0A2S9J3Q4</accession>
<dbReference type="CDD" id="cd16325">
    <property type="entry name" value="LolA"/>
    <property type="match status" value="1"/>
</dbReference>
<evidence type="ECO:0000313" key="3">
    <source>
        <dbReference type="EMBL" id="PRD47382.1"/>
    </source>
</evidence>
<evidence type="ECO:0000256" key="1">
    <source>
        <dbReference type="ARBA" id="ARBA00022729"/>
    </source>
</evidence>
<dbReference type="RefSeq" id="WP_105717095.1">
    <property type="nucleotide sequence ID" value="NZ_PVBQ01000007.1"/>
</dbReference>
<dbReference type="OrthoDB" id="9810685at2"/>
<sequence length="214" mass="24397">MKKKIAFFVAFICTSVVAYGQVDAKVKNLLDEVSAKYDAYHTIQSDFSFSVQQAQGGSHVDKGTLFLNKPKNQFRIELSEQDIISDGRSTWSVLKEDQEVQVSESDNNTESIGPNNLFTFYKKGFEYKSTKDEAQNKGVLRVVELTPTDTRTNYAKIKLRINPNKHIHDVIVFDKSGARYTYTINTLYVNHQIPAAKFIFKAADYPSYEIVDLR</sequence>
<dbReference type="InterPro" id="IPR029046">
    <property type="entry name" value="LolA/LolB/LppX"/>
</dbReference>